<dbReference type="EMBL" id="JACCFK010000002">
    <property type="protein sequence ID" value="NYI93636.1"/>
    <property type="molecule type" value="Genomic_DNA"/>
</dbReference>
<evidence type="ECO:0000313" key="1">
    <source>
        <dbReference type="EMBL" id="NYI93636.1"/>
    </source>
</evidence>
<dbReference type="Proteomes" id="UP000549616">
    <property type="component" value="Unassembled WGS sequence"/>
</dbReference>
<dbReference type="RefSeq" id="WP_179777786.1">
    <property type="nucleotide sequence ID" value="NZ_JACCFK010000002.1"/>
</dbReference>
<keyword evidence="2" id="KW-1185">Reference proteome</keyword>
<gene>
    <name evidence="1" type="ORF">HNR02_007011</name>
</gene>
<organism evidence="1 2">
    <name type="scientific">Amycolatopsis endophytica</name>
    <dbReference type="NCBI Taxonomy" id="860233"/>
    <lineage>
        <taxon>Bacteria</taxon>
        <taxon>Bacillati</taxon>
        <taxon>Actinomycetota</taxon>
        <taxon>Actinomycetes</taxon>
        <taxon>Pseudonocardiales</taxon>
        <taxon>Pseudonocardiaceae</taxon>
        <taxon>Amycolatopsis</taxon>
    </lineage>
</organism>
<reference evidence="1 2" key="1">
    <citation type="submission" date="2020-07" db="EMBL/GenBank/DDBJ databases">
        <title>Sequencing the genomes of 1000 actinobacteria strains.</title>
        <authorList>
            <person name="Klenk H.-P."/>
        </authorList>
    </citation>
    <scope>NUCLEOTIDE SEQUENCE [LARGE SCALE GENOMIC DNA]</scope>
    <source>
        <strain evidence="1 2">DSM 104006</strain>
    </source>
</reference>
<proteinExistence type="predicted"/>
<dbReference type="AlphaFoldDB" id="A0A853BGH2"/>
<evidence type="ECO:0000313" key="2">
    <source>
        <dbReference type="Proteomes" id="UP000549616"/>
    </source>
</evidence>
<sequence>MTTTATTPAYSGAAVAILPALAARIATYRIDDLDEHARRLVRTAFTVGESFEFVLQHVIDVSDERDLFRTVRTEVGP</sequence>
<name>A0A853BGH2_9PSEU</name>
<comment type="caution">
    <text evidence="1">The sequence shown here is derived from an EMBL/GenBank/DDBJ whole genome shotgun (WGS) entry which is preliminary data.</text>
</comment>
<protein>
    <submittedName>
        <fullName evidence="1">Uncharacterized protein</fullName>
    </submittedName>
</protein>
<accession>A0A853BGH2</accession>